<dbReference type="Proteomes" id="UP001499951">
    <property type="component" value="Unassembled WGS sequence"/>
</dbReference>
<evidence type="ECO:0000259" key="4">
    <source>
        <dbReference type="PROSITE" id="PS50022"/>
    </source>
</evidence>
<dbReference type="SUPFAM" id="SSF49785">
    <property type="entry name" value="Galactose-binding domain-like"/>
    <property type="match status" value="2"/>
</dbReference>
<reference evidence="5 6" key="1">
    <citation type="journal article" date="2019" name="Int. J. Syst. Evol. Microbiol.">
        <title>The Global Catalogue of Microorganisms (GCM) 10K type strain sequencing project: providing services to taxonomists for standard genome sequencing and annotation.</title>
        <authorList>
            <consortium name="The Broad Institute Genomics Platform"/>
            <consortium name="The Broad Institute Genome Sequencing Center for Infectious Disease"/>
            <person name="Wu L."/>
            <person name="Ma J."/>
        </authorList>
    </citation>
    <scope>NUCLEOTIDE SEQUENCE [LARGE SCALE GENOMIC DNA]</scope>
    <source>
        <strain evidence="5 6">JCM 15089</strain>
    </source>
</reference>
<evidence type="ECO:0000313" key="5">
    <source>
        <dbReference type="EMBL" id="GAA0562311.1"/>
    </source>
</evidence>
<feature type="domain" description="F5/8 type C" evidence="4">
    <location>
        <begin position="188"/>
        <end position="313"/>
    </location>
</feature>
<dbReference type="NCBIfam" id="NF045579">
    <property type="entry name" value="rhamnoside_JR"/>
    <property type="match status" value="1"/>
</dbReference>
<dbReference type="Pfam" id="PF17132">
    <property type="entry name" value="Glyco_hydro_106"/>
    <property type="match status" value="1"/>
</dbReference>
<dbReference type="Pfam" id="PF00754">
    <property type="entry name" value="F5_F8_type_C"/>
    <property type="match status" value="1"/>
</dbReference>
<keyword evidence="1 3" id="KW-0732">Signal</keyword>
<sequence length="1119" mass="121201">MKFGKCFVSLLLASAAVVLPASAGSDALLNGFRAPPSSARPGVGWPWMNGNVTKDGIDKDLQWMHRVGISSVGLGSAAIDTPTVVEKRLEYLTPEWKDAFRYAIGEAAKLGISVGTGAAPGWSMTGGPWVTPEQSMKKLVWSATPVEGGKVFHGVLPQPPDVIGPIQNAPWFGDHPPTPKTANLHFYRDAVVLAYRATAEEPKIAAAETSSGKIESAQLIDGDLSKGFVLTPTTDDADVYVSVKYKKPATIQGVTLGMIVPQALGYKLVVEASDDGEAWRHVADFPQVAQLQRMQMGEQTIGFPPVTARYFRLVLKANPPIPVSFRPKEDAAPGLITNNSKPAPKRAYDIREVAFRAAATVHEFEKKAMFAAPPRDFYAIAGTREIAPGTAVDPASVVDLTGKMKSDGTLDWTPPAGKWVVLRLGYSPVGKENHPAPPEATGLEADKLNPAHMRAYAENYIDFYRTVTGPDLMGKKGLTSIGLGSTEISEQNWTESIVAEFKVVRGYDPTPYLPALTGVMVNSPDASDKFLYDWRRTVDGLLAKAEYEEFCKVVHEKGLKCGGQALENHRPTFGDDMDMRHWYDSVGAAMWTYNSDKFPAMLAYEADIEGAASAAHIYGANIVNMESLTSDLQPWYWAPRDTKKWIDLIFALGGNKLGIHTSVHQPIDKAPGLSLGPFGQFFNRHETWAEMAKPWLDYLARASYLLQQGKYVGDIVYFYGQEAPIVSLWGNKRVEGVPAGYAFDFANEDVLLNRLSVDGGQLATETGMRYRVLYLGGSSDKMTLTALRKVRALAEAGAVVVGKRPSESPSLADDPAAFQAECDAVFGKDGAAHALGKGRVFPSGSLEEAFGAIGVAPDFAWDRKDVKLLYIHRKLADGEVYFVSNREDKPVDVTATFRVDGKRPEIWDATTGKTSPASYKIGNGRTAVPLSLPANGSAFVVFRGTAKAPSHTVKAPVETPVTTITGAWTIAFQSNRGAPASVTLPNLAPWNENSDAGVKYFSGIATYTKTFAMPAKGAGAYVLDLGAVKELAEVRLNGKPLGTVWTTPYKLDITKALKPGKNVLEVKVANLWVNRLIGDAQPDAKQKYTFTIIPTYRADAPLKPSGLLGPVRVLKLTRK</sequence>
<dbReference type="InterPro" id="IPR054593">
    <property type="entry name" value="Beta-mannosidase-like_N2"/>
</dbReference>
<evidence type="ECO:0000256" key="1">
    <source>
        <dbReference type="ARBA" id="ARBA00022729"/>
    </source>
</evidence>
<organism evidence="5 6">
    <name type="scientific">Rhizomicrobium electricum</name>
    <dbReference type="NCBI Taxonomy" id="480070"/>
    <lineage>
        <taxon>Bacteria</taxon>
        <taxon>Pseudomonadati</taxon>
        <taxon>Pseudomonadota</taxon>
        <taxon>Alphaproteobacteria</taxon>
        <taxon>Micropepsales</taxon>
        <taxon>Micropepsaceae</taxon>
        <taxon>Rhizomicrobium</taxon>
    </lineage>
</organism>
<evidence type="ECO:0000313" key="6">
    <source>
        <dbReference type="Proteomes" id="UP001499951"/>
    </source>
</evidence>
<dbReference type="Pfam" id="PF22666">
    <property type="entry name" value="Glyco_hydro_2_N2"/>
    <property type="match status" value="1"/>
</dbReference>
<dbReference type="EMBL" id="BAAADD010000002">
    <property type="protein sequence ID" value="GAA0562311.1"/>
    <property type="molecule type" value="Genomic_DNA"/>
</dbReference>
<gene>
    <name evidence="5" type="ORF">GCM10008942_08430</name>
</gene>
<keyword evidence="6" id="KW-1185">Reference proteome</keyword>
<evidence type="ECO:0000256" key="3">
    <source>
        <dbReference type="SAM" id="SignalP"/>
    </source>
</evidence>
<dbReference type="Gene3D" id="2.60.120.260">
    <property type="entry name" value="Galactose-binding domain-like"/>
    <property type="match status" value="2"/>
</dbReference>
<proteinExistence type="predicted"/>
<dbReference type="InterPro" id="IPR008979">
    <property type="entry name" value="Galactose-bd-like_sf"/>
</dbReference>
<dbReference type="PANTHER" id="PTHR43817">
    <property type="entry name" value="GLYCOSYL HYDROLASE"/>
    <property type="match status" value="1"/>
</dbReference>
<dbReference type="InterPro" id="IPR000421">
    <property type="entry name" value="FA58C"/>
</dbReference>
<accession>A0ABN1EBV4</accession>
<dbReference type="RefSeq" id="WP_166932313.1">
    <property type="nucleotide sequence ID" value="NZ_BAAADD010000002.1"/>
</dbReference>
<dbReference type="PROSITE" id="PS50022">
    <property type="entry name" value="FA58C_3"/>
    <property type="match status" value="1"/>
</dbReference>
<keyword evidence="2" id="KW-0378">Hydrolase</keyword>
<protein>
    <recommendedName>
        <fullName evidence="4">F5/8 type C domain-containing protein</fullName>
    </recommendedName>
</protein>
<name>A0ABN1EBV4_9PROT</name>
<dbReference type="PANTHER" id="PTHR43817:SF1">
    <property type="entry name" value="HYDROLASE, FAMILY 43, PUTATIVE (AFU_ORTHOLOGUE AFUA_3G01660)-RELATED"/>
    <property type="match status" value="1"/>
</dbReference>
<feature type="chain" id="PRO_5046336784" description="F5/8 type C domain-containing protein" evidence="3">
    <location>
        <begin position="24"/>
        <end position="1119"/>
    </location>
</feature>
<feature type="signal peptide" evidence="3">
    <location>
        <begin position="1"/>
        <end position="23"/>
    </location>
</feature>
<evidence type="ECO:0000256" key="2">
    <source>
        <dbReference type="ARBA" id="ARBA00022801"/>
    </source>
</evidence>
<comment type="caution">
    <text evidence="5">The sequence shown here is derived from an EMBL/GenBank/DDBJ whole genome shotgun (WGS) entry which is preliminary data.</text>
</comment>